<dbReference type="Proteomes" id="UP000316714">
    <property type="component" value="Unassembled WGS sequence"/>
</dbReference>
<organism evidence="2 3">
    <name type="scientific">Posidoniimonas corsicana</name>
    <dbReference type="NCBI Taxonomy" id="1938618"/>
    <lineage>
        <taxon>Bacteria</taxon>
        <taxon>Pseudomonadati</taxon>
        <taxon>Planctomycetota</taxon>
        <taxon>Planctomycetia</taxon>
        <taxon>Pirellulales</taxon>
        <taxon>Lacipirellulaceae</taxon>
        <taxon>Posidoniimonas</taxon>
    </lineage>
</organism>
<reference evidence="2 3" key="1">
    <citation type="submission" date="2019-02" db="EMBL/GenBank/DDBJ databases">
        <title>Deep-cultivation of Planctomycetes and their phenomic and genomic characterization uncovers novel biology.</title>
        <authorList>
            <person name="Wiegand S."/>
            <person name="Jogler M."/>
            <person name="Boedeker C."/>
            <person name="Pinto D."/>
            <person name="Vollmers J."/>
            <person name="Rivas-Marin E."/>
            <person name="Kohn T."/>
            <person name="Peeters S.H."/>
            <person name="Heuer A."/>
            <person name="Rast P."/>
            <person name="Oberbeckmann S."/>
            <person name="Bunk B."/>
            <person name="Jeske O."/>
            <person name="Meyerdierks A."/>
            <person name="Storesund J.E."/>
            <person name="Kallscheuer N."/>
            <person name="Luecker S."/>
            <person name="Lage O.M."/>
            <person name="Pohl T."/>
            <person name="Merkel B.J."/>
            <person name="Hornburger P."/>
            <person name="Mueller R.-W."/>
            <person name="Bruemmer F."/>
            <person name="Labrenz M."/>
            <person name="Spormann A.M."/>
            <person name="Op Den Camp H."/>
            <person name="Overmann J."/>
            <person name="Amann R."/>
            <person name="Jetten M.S.M."/>
            <person name="Mascher T."/>
            <person name="Medema M.H."/>
            <person name="Devos D.P."/>
            <person name="Kaster A.-K."/>
            <person name="Ovreas L."/>
            <person name="Rohde M."/>
            <person name="Galperin M.Y."/>
            <person name="Jogler C."/>
        </authorList>
    </citation>
    <scope>NUCLEOTIDE SEQUENCE [LARGE SCALE GENOMIC DNA]</scope>
    <source>
        <strain evidence="2 3">KOR34</strain>
    </source>
</reference>
<keyword evidence="1" id="KW-0732">Signal</keyword>
<protein>
    <recommendedName>
        <fullName evidence="4">PXPV repeat (3 copies)</fullName>
    </recommendedName>
</protein>
<feature type="signal peptide" evidence="1">
    <location>
        <begin position="1"/>
        <end position="23"/>
    </location>
</feature>
<sequence precursor="true">MKKLALAFVAAVAVLALTQRESAAQYVTYYSPVVAAPAPAPVVVYRPAPVYPAPVVYSVARPVVAPVAVTRTRWRPFLGGTVTRTRVGYAPVWGY</sequence>
<evidence type="ECO:0000313" key="3">
    <source>
        <dbReference type="Proteomes" id="UP000316714"/>
    </source>
</evidence>
<evidence type="ECO:0000256" key="1">
    <source>
        <dbReference type="SAM" id="SignalP"/>
    </source>
</evidence>
<gene>
    <name evidence="2" type="ORF">KOR34_32910</name>
</gene>
<comment type="caution">
    <text evidence="2">The sequence shown here is derived from an EMBL/GenBank/DDBJ whole genome shotgun (WGS) entry which is preliminary data.</text>
</comment>
<dbReference type="EMBL" id="SIHJ01000002">
    <property type="protein sequence ID" value="TWT33459.1"/>
    <property type="molecule type" value="Genomic_DNA"/>
</dbReference>
<name>A0A5C5V6B9_9BACT</name>
<dbReference type="AlphaFoldDB" id="A0A5C5V6B9"/>
<feature type="chain" id="PRO_5022867962" description="PXPV repeat (3 copies)" evidence="1">
    <location>
        <begin position="24"/>
        <end position="95"/>
    </location>
</feature>
<evidence type="ECO:0000313" key="2">
    <source>
        <dbReference type="EMBL" id="TWT33459.1"/>
    </source>
</evidence>
<keyword evidence="3" id="KW-1185">Reference proteome</keyword>
<accession>A0A5C5V6B9</accession>
<proteinExistence type="predicted"/>
<evidence type="ECO:0008006" key="4">
    <source>
        <dbReference type="Google" id="ProtNLM"/>
    </source>
</evidence>
<dbReference type="RefSeq" id="WP_146566106.1">
    <property type="nucleotide sequence ID" value="NZ_SIHJ01000002.1"/>
</dbReference>